<feature type="compositionally biased region" description="Basic and acidic residues" evidence="1">
    <location>
        <begin position="445"/>
        <end position="457"/>
    </location>
</feature>
<dbReference type="Gene3D" id="3.90.210.10">
    <property type="entry name" value="Heat-Labile Enterotoxin, subunit A"/>
    <property type="match status" value="1"/>
</dbReference>
<dbReference type="EMBL" id="BMRE01000023">
    <property type="protein sequence ID" value="GGU51075.1"/>
    <property type="molecule type" value="Genomic_DNA"/>
</dbReference>
<feature type="region of interest" description="Disordered" evidence="1">
    <location>
        <begin position="913"/>
        <end position="932"/>
    </location>
</feature>
<feature type="compositionally biased region" description="Pro residues" evidence="1">
    <location>
        <begin position="60"/>
        <end position="76"/>
    </location>
</feature>
<evidence type="ECO:0000256" key="1">
    <source>
        <dbReference type="SAM" id="MobiDB-lite"/>
    </source>
</evidence>
<feature type="region of interest" description="Disordered" evidence="1">
    <location>
        <begin position="411"/>
        <end position="644"/>
    </location>
</feature>
<dbReference type="InterPro" id="IPR054695">
    <property type="entry name" value="Pierisin-like_dom"/>
</dbReference>
<feature type="compositionally biased region" description="Pro residues" evidence="1">
    <location>
        <begin position="179"/>
        <end position="199"/>
    </location>
</feature>
<feature type="compositionally biased region" description="Basic and acidic residues" evidence="1">
    <location>
        <begin position="856"/>
        <end position="878"/>
    </location>
</feature>
<feature type="region of interest" description="Disordered" evidence="1">
    <location>
        <begin position="1"/>
        <end position="271"/>
    </location>
</feature>
<sequence>MAGGQNRPPGAPAHPMGTPNPGAPVHPAPGRGGPGPANTAPNPGGPPPRTSPQGFGGPNPGAPPGMRPGGPGPHPDGPGAHPGMPPGGPGMRPGGQGMPPGGPPMRPGMAPGHPNGPGMGGRQPGLHPNVPNGPGAPRPGGPPSGFHQQPAPAGHAPARPAPPGHGNPPVPHGGDRRPGMPPQSFAPPVRPHPGVPPAPGSFGPTGSQPTPDTQHRTPDTHQSTPDTQHRTPDTRQPQQQHTPPPPGPDGGPPVAMRYVDPSTYGVDPSKVVHRDVPGWMRDENALYRGDRRSPEEIKAAGGFDVPRPDEKPDLVRHVDGHTNAYVSTSSDQRVAMEEAGVGAGKMYVVKAPGGIMTDDTLHNVGHHREYSEKETLFPGGIDWRYVEGWHQVRYEAGGYVLGPFVPNPDFVGHKTTSDSTTAQSDSPAERPRPSREPVSPQHSDSPAKADTSEERRQGPTQPLPSQPRQSDLPRPSIADRLNTSQPSQPTSQQPPTRTDRQSTPSMLDRLNAQDSTSRPAPDTARDHTPPSHPKPEADRTDQPRPVQDQPRPVQDQPHPAQDRPHHDQDRPLHDQDRPHHDQDRPHHDPAPQDQAHHHDEPSKQDHDQHHDQHHDTDRRDEEPPQRPRKPLSDRLGSLSEELDPVVRDHVRSTPAGMSIYDKSVDGNSIYSADALPRIPGQFVVDVHSNAVNAHVGNYPLTARDVADIVRANPDYKPGDPITLIGCDAGKQDDGFAAQLAQELGVPVTAPNTDAWVDYDGNLFASRSDSNNRPGWPPDGEWRTFGPDGSQTIHESPHPPGHEPNWGDETPESAPESAERRGEREDDFRELREENREKREEGLDSVREMTGRNPSTDAERRPHERTLSTARYRSDRDGESADFYNFSGKQHDWSPAAEAPQQPPKNERLFETSNATSYDPESGGWRDGSGTPRVNDSEPKMFEDLARHQLAEYSGLSRKEVDAALREANKMVDTLAKEDPNYYRDGFKGEVQRTQDRMSLAIDELNKRAAAQAEANGTTYTPFSAADISGDLRMVVDLPSAKRDGTPAEFQICMSCQKVMLAYERIFPNMRLEVVNRAGERLYPL</sequence>
<feature type="compositionally biased region" description="Basic and acidic residues" evidence="1">
    <location>
        <begin position="560"/>
        <end position="625"/>
    </location>
</feature>
<feature type="compositionally biased region" description="Low complexity" evidence="1">
    <location>
        <begin position="483"/>
        <end position="496"/>
    </location>
</feature>
<feature type="compositionally biased region" description="Gly residues" evidence="1">
    <location>
        <begin position="89"/>
        <end position="99"/>
    </location>
</feature>
<accession>A0ABQ2UW47</accession>
<comment type="caution">
    <text evidence="3">The sequence shown here is derived from an EMBL/GenBank/DDBJ whole genome shotgun (WGS) entry which is preliminary data.</text>
</comment>
<evidence type="ECO:0000313" key="3">
    <source>
        <dbReference type="EMBL" id="GGU51075.1"/>
    </source>
</evidence>
<dbReference type="Proteomes" id="UP000649573">
    <property type="component" value="Unassembled WGS sequence"/>
</dbReference>
<feature type="compositionally biased region" description="Pro residues" evidence="1">
    <location>
        <begin position="242"/>
        <end position="251"/>
    </location>
</feature>
<feature type="compositionally biased region" description="Low complexity" evidence="1">
    <location>
        <begin position="543"/>
        <end position="557"/>
    </location>
</feature>
<protein>
    <recommendedName>
        <fullName evidence="2">Pierisin-like domain-containing protein</fullName>
    </recommendedName>
</protein>
<feature type="region of interest" description="Disordered" evidence="1">
    <location>
        <begin position="764"/>
        <end position="906"/>
    </location>
</feature>
<keyword evidence="4" id="KW-1185">Reference proteome</keyword>
<evidence type="ECO:0000313" key="4">
    <source>
        <dbReference type="Proteomes" id="UP000649573"/>
    </source>
</evidence>
<organism evidence="3 4">
    <name type="scientific">Lentzea flava</name>
    <dbReference type="NCBI Taxonomy" id="103732"/>
    <lineage>
        <taxon>Bacteria</taxon>
        <taxon>Bacillati</taxon>
        <taxon>Actinomycetota</taxon>
        <taxon>Actinomycetes</taxon>
        <taxon>Pseudonocardiales</taxon>
        <taxon>Pseudonocardiaceae</taxon>
        <taxon>Lentzea</taxon>
    </lineage>
</organism>
<feature type="compositionally biased region" description="Pro residues" evidence="1">
    <location>
        <begin position="159"/>
        <end position="171"/>
    </location>
</feature>
<feature type="compositionally biased region" description="Low complexity" evidence="1">
    <location>
        <begin position="417"/>
        <end position="426"/>
    </location>
</feature>
<gene>
    <name evidence="3" type="ORF">GCM10010178_49840</name>
</gene>
<name>A0ABQ2UW47_9PSEU</name>
<dbReference type="SUPFAM" id="SSF56399">
    <property type="entry name" value="ADP-ribosylation"/>
    <property type="match status" value="1"/>
</dbReference>
<feature type="compositionally biased region" description="Basic and acidic residues" evidence="1">
    <location>
        <begin position="816"/>
        <end position="849"/>
    </location>
</feature>
<dbReference type="Pfam" id="PF22596">
    <property type="entry name" value="Scabin-like"/>
    <property type="match status" value="1"/>
</dbReference>
<proteinExistence type="predicted"/>
<reference evidence="4" key="1">
    <citation type="journal article" date="2019" name="Int. J. Syst. Evol. Microbiol.">
        <title>The Global Catalogue of Microorganisms (GCM) 10K type strain sequencing project: providing services to taxonomists for standard genome sequencing and annotation.</title>
        <authorList>
            <consortium name="The Broad Institute Genomics Platform"/>
            <consortium name="The Broad Institute Genome Sequencing Center for Infectious Disease"/>
            <person name="Wu L."/>
            <person name="Ma J."/>
        </authorList>
    </citation>
    <scope>NUCLEOTIDE SEQUENCE [LARGE SCALE GENOMIC DNA]</scope>
    <source>
        <strain evidence="4">JCM 3296</strain>
    </source>
</reference>
<evidence type="ECO:0000259" key="2">
    <source>
        <dbReference type="Pfam" id="PF22596"/>
    </source>
</evidence>
<feature type="domain" description="Pierisin-like" evidence="2">
    <location>
        <begin position="286"/>
        <end position="410"/>
    </location>
</feature>
<feature type="compositionally biased region" description="Basic and acidic residues" evidence="1">
    <location>
        <begin position="523"/>
        <end position="542"/>
    </location>
</feature>